<dbReference type="AlphaFoldDB" id="A0A8S3Y107"/>
<gene>
    <name evidence="1" type="ORF">PAPOLLO_LOCUS23313</name>
</gene>
<sequence length="82" mass="9466">MPRNYQRKAPNRYVVTDEQLEAGKLLIVEGATKRKAASQVGKENTLRKSLKLGKKAESMGRYFSTFTKAQEEEIYQYIKTSY</sequence>
<comment type="caution">
    <text evidence="1">The sequence shown here is derived from an EMBL/GenBank/DDBJ whole genome shotgun (WGS) entry which is preliminary data.</text>
</comment>
<dbReference type="EMBL" id="CAJQZP010001427">
    <property type="protein sequence ID" value="CAG5045517.1"/>
    <property type="molecule type" value="Genomic_DNA"/>
</dbReference>
<accession>A0A8S3Y107</accession>
<proteinExistence type="predicted"/>
<dbReference type="OrthoDB" id="6931517at2759"/>
<dbReference type="Proteomes" id="UP000691718">
    <property type="component" value="Unassembled WGS sequence"/>
</dbReference>
<keyword evidence="2" id="KW-1185">Reference proteome</keyword>
<evidence type="ECO:0000313" key="1">
    <source>
        <dbReference type="EMBL" id="CAG5045517.1"/>
    </source>
</evidence>
<evidence type="ECO:0000313" key="2">
    <source>
        <dbReference type="Proteomes" id="UP000691718"/>
    </source>
</evidence>
<organism evidence="1 2">
    <name type="scientific">Parnassius apollo</name>
    <name type="common">Apollo butterfly</name>
    <name type="synonym">Papilio apollo</name>
    <dbReference type="NCBI Taxonomy" id="110799"/>
    <lineage>
        <taxon>Eukaryota</taxon>
        <taxon>Metazoa</taxon>
        <taxon>Ecdysozoa</taxon>
        <taxon>Arthropoda</taxon>
        <taxon>Hexapoda</taxon>
        <taxon>Insecta</taxon>
        <taxon>Pterygota</taxon>
        <taxon>Neoptera</taxon>
        <taxon>Endopterygota</taxon>
        <taxon>Lepidoptera</taxon>
        <taxon>Glossata</taxon>
        <taxon>Ditrysia</taxon>
        <taxon>Papilionoidea</taxon>
        <taxon>Papilionidae</taxon>
        <taxon>Parnassiinae</taxon>
        <taxon>Parnassini</taxon>
        <taxon>Parnassius</taxon>
        <taxon>Parnassius</taxon>
    </lineage>
</organism>
<name>A0A8S3Y107_PARAO</name>
<reference evidence="1" key="1">
    <citation type="submission" date="2021-04" db="EMBL/GenBank/DDBJ databases">
        <authorList>
            <person name="Tunstrom K."/>
        </authorList>
    </citation>
    <scope>NUCLEOTIDE SEQUENCE</scope>
</reference>
<protein>
    <submittedName>
        <fullName evidence="1">(apollo) hypothetical protein</fullName>
    </submittedName>
</protein>